<keyword evidence="1" id="KW-0472">Membrane</keyword>
<evidence type="ECO:0000256" key="1">
    <source>
        <dbReference type="SAM" id="Phobius"/>
    </source>
</evidence>
<feature type="transmembrane region" description="Helical" evidence="1">
    <location>
        <begin position="621"/>
        <end position="644"/>
    </location>
</feature>
<organism evidence="3 4">
    <name type="scientific">Mesorhabditis belari</name>
    <dbReference type="NCBI Taxonomy" id="2138241"/>
    <lineage>
        <taxon>Eukaryota</taxon>
        <taxon>Metazoa</taxon>
        <taxon>Ecdysozoa</taxon>
        <taxon>Nematoda</taxon>
        <taxon>Chromadorea</taxon>
        <taxon>Rhabditida</taxon>
        <taxon>Rhabditina</taxon>
        <taxon>Rhabditomorpha</taxon>
        <taxon>Rhabditoidea</taxon>
        <taxon>Rhabditidae</taxon>
        <taxon>Mesorhabditinae</taxon>
        <taxon>Mesorhabditis</taxon>
    </lineage>
</organism>
<feature type="transmembrane region" description="Helical" evidence="1">
    <location>
        <begin position="440"/>
        <end position="466"/>
    </location>
</feature>
<dbReference type="Proteomes" id="UP000887575">
    <property type="component" value="Unassembled WGS sequence"/>
</dbReference>
<accession>A0AAF3FPC6</accession>
<feature type="transmembrane region" description="Helical" evidence="1">
    <location>
        <begin position="404"/>
        <end position="428"/>
    </location>
</feature>
<keyword evidence="2" id="KW-0732">Signal</keyword>
<proteinExistence type="predicted"/>
<evidence type="ECO:0000313" key="3">
    <source>
        <dbReference type="Proteomes" id="UP000887575"/>
    </source>
</evidence>
<dbReference type="WBParaSite" id="MBELARI_LOCUS895">
    <property type="protein sequence ID" value="MBELARI_LOCUS895"/>
    <property type="gene ID" value="MBELARI_LOCUS895"/>
</dbReference>
<feature type="transmembrane region" description="Helical" evidence="1">
    <location>
        <begin position="656"/>
        <end position="675"/>
    </location>
</feature>
<evidence type="ECO:0000256" key="2">
    <source>
        <dbReference type="SAM" id="SignalP"/>
    </source>
</evidence>
<keyword evidence="1" id="KW-0812">Transmembrane</keyword>
<keyword evidence="1" id="KW-1133">Transmembrane helix</keyword>
<feature type="chain" id="PRO_5041951076" evidence="2">
    <location>
        <begin position="18"/>
        <end position="684"/>
    </location>
</feature>
<reference evidence="4" key="1">
    <citation type="submission" date="2024-02" db="UniProtKB">
        <authorList>
            <consortium name="WormBaseParasite"/>
        </authorList>
    </citation>
    <scope>IDENTIFICATION</scope>
</reference>
<feature type="transmembrane region" description="Helical" evidence="1">
    <location>
        <begin position="486"/>
        <end position="510"/>
    </location>
</feature>
<sequence>MKPYKFILLFLLQTVKCRMLECADSIYSSSAKHKNSKEWTVVMGSMCYTAYAGVGDRTYLGGVIGMKWWTPRCFWDQIEQQVTVMCLCDDSPTRNLNSPNWTASETWVKFGNVTLPLKTRYVRTRCNLYTFKQGYNDQWPTVVGNKMKKTNGTICVINGTVMRSGNISTWTEATWTGRTGDNWSNLYQLDDIIFNGGIPAYNGGIYGYQFKKEKIDLHMTCDWLDFLNETSVFCFLKSSNSTIGICEAQACLLVFDVNHNTFKSGCLWQDWQYAEGRIERGGYVFSPNYIVYVCAEDYCNANWDTISESIDRCSPNYPPFHPYGPSLVHPKSISKSGFKQNLTETYSMTCDLGGFSSTTQDSSNQSSDFIPAPNAICHSWNECLTDGTGLFLEKYHKVIAEWDLWTALLLNIPSSIGLLSSAASFPFLFKNRSQFSIKNYLCCIVFLRMFIFLHPVYTSVCDFTWWCTKEGTPFITNQVTTNLHLGITASLLLLHLGLLIDCGLHFQFGAFYGNEAKKFSRFFLPIVVLFPSIPFLLSVEYTMNPDGLPQAGYRYDPFWRIESISSQKSGDFWNGLMIETRAIYARLSPFIFLANLVLFYNSRQHESSAEKGGESASTLHFVMLITSMLDTFQRGCALILNILMSNLHTLDFIVNTLLPIYSNAIVAMLLLVCLIRSNICQSRD</sequence>
<feature type="signal peptide" evidence="2">
    <location>
        <begin position="1"/>
        <end position="17"/>
    </location>
</feature>
<evidence type="ECO:0000313" key="4">
    <source>
        <dbReference type="WBParaSite" id="MBELARI_LOCUS895"/>
    </source>
</evidence>
<keyword evidence="3" id="KW-1185">Reference proteome</keyword>
<protein>
    <submittedName>
        <fullName evidence="4">Uncharacterized protein</fullName>
    </submittedName>
</protein>
<feature type="transmembrane region" description="Helical" evidence="1">
    <location>
        <begin position="522"/>
        <end position="539"/>
    </location>
</feature>
<feature type="transmembrane region" description="Helical" evidence="1">
    <location>
        <begin position="583"/>
        <end position="600"/>
    </location>
</feature>
<name>A0AAF3FPC6_9BILA</name>
<dbReference type="AlphaFoldDB" id="A0AAF3FPC6"/>